<accession>R7ZRF2</accession>
<proteinExistence type="predicted"/>
<gene>
    <name evidence="2" type="ORF">ADIS_2813</name>
</gene>
<dbReference type="InterPro" id="IPR000595">
    <property type="entry name" value="cNMP-bd_dom"/>
</dbReference>
<evidence type="ECO:0000259" key="1">
    <source>
        <dbReference type="PROSITE" id="PS50042"/>
    </source>
</evidence>
<dbReference type="STRING" id="1232681.ADIS_2813"/>
<dbReference type="SMART" id="SM00100">
    <property type="entry name" value="cNMP"/>
    <property type="match status" value="1"/>
</dbReference>
<dbReference type="Gene3D" id="2.60.120.10">
    <property type="entry name" value="Jelly Rolls"/>
    <property type="match status" value="1"/>
</dbReference>
<feature type="domain" description="Cyclic nucleotide-binding" evidence="1">
    <location>
        <begin position="42"/>
        <end position="146"/>
    </location>
</feature>
<comment type="caution">
    <text evidence="2">The sequence shown here is derived from an EMBL/GenBank/DDBJ whole genome shotgun (WGS) entry which is preliminary data.</text>
</comment>
<dbReference type="InterPro" id="IPR018490">
    <property type="entry name" value="cNMP-bd_dom_sf"/>
</dbReference>
<evidence type="ECO:0000313" key="2">
    <source>
        <dbReference type="EMBL" id="EON76705.1"/>
    </source>
</evidence>
<dbReference type="PROSITE" id="PS50042">
    <property type="entry name" value="CNMP_BINDING_3"/>
    <property type="match status" value="1"/>
</dbReference>
<dbReference type="Proteomes" id="UP000013909">
    <property type="component" value="Unassembled WGS sequence"/>
</dbReference>
<keyword evidence="3" id="KW-1185">Reference proteome</keyword>
<protein>
    <submittedName>
        <fullName evidence="2">cAMP-binding protein</fullName>
    </submittedName>
</protein>
<dbReference type="InterPro" id="IPR014710">
    <property type="entry name" value="RmlC-like_jellyroll"/>
</dbReference>
<dbReference type="PATRIC" id="fig|1288963.3.peg.2802"/>
<dbReference type="SUPFAM" id="SSF51206">
    <property type="entry name" value="cAMP-binding domain-like"/>
    <property type="match status" value="1"/>
</dbReference>
<organism evidence="2 3">
    <name type="scientific">Lunatimonas lonarensis</name>
    <dbReference type="NCBI Taxonomy" id="1232681"/>
    <lineage>
        <taxon>Bacteria</taxon>
        <taxon>Pseudomonadati</taxon>
        <taxon>Bacteroidota</taxon>
        <taxon>Cytophagia</taxon>
        <taxon>Cytophagales</taxon>
        <taxon>Cyclobacteriaceae</taxon>
    </lineage>
</organism>
<name>R7ZRF2_9BACT</name>
<evidence type="ECO:0000313" key="3">
    <source>
        <dbReference type="Proteomes" id="UP000013909"/>
    </source>
</evidence>
<dbReference type="EMBL" id="AQHR01000082">
    <property type="protein sequence ID" value="EON76705.1"/>
    <property type="molecule type" value="Genomic_DNA"/>
</dbReference>
<dbReference type="Pfam" id="PF00027">
    <property type="entry name" value="cNMP_binding"/>
    <property type="match status" value="1"/>
</dbReference>
<reference evidence="2 3" key="1">
    <citation type="submission" date="2013-02" db="EMBL/GenBank/DDBJ databases">
        <title>A novel strain isolated from Lonar lake, Maharashtra, India.</title>
        <authorList>
            <person name="Singh A."/>
        </authorList>
    </citation>
    <scope>NUCLEOTIDE SEQUENCE [LARGE SCALE GENOMIC DNA]</scope>
    <source>
        <strain evidence="2 3">AK24</strain>
    </source>
</reference>
<sequence>MPAVLQAESRLLAVILTDPTNHSDKLIKQYMKEEHFLNKVFASSGITKDELKEIIPRYKQVTFQNNDYLLKEGQVEKSYWFIETGFIRSYIIDTEGNDITFNLYSTGDVVIDYPSMFFFAPTRENIQALTDLVCWEISFNDFQEMFNTITNFREQQRGLLVGCYFALKEHSISLIADQAKDRYLRLLKEKPQIVQNISLKHIATFLGITDTSLSRIRKEIASE</sequence>
<dbReference type="CDD" id="cd00038">
    <property type="entry name" value="CAP_ED"/>
    <property type="match status" value="1"/>
</dbReference>
<dbReference type="AlphaFoldDB" id="R7ZRF2"/>